<evidence type="ECO:0000313" key="2">
    <source>
        <dbReference type="Proteomes" id="UP000009168"/>
    </source>
</evidence>
<keyword evidence="2" id="KW-1185">Reference proteome</keyword>
<dbReference type="AlphaFoldDB" id="I7MDP0"/>
<evidence type="ECO:0008006" key="3">
    <source>
        <dbReference type="Google" id="ProtNLM"/>
    </source>
</evidence>
<dbReference type="Proteomes" id="UP000009168">
    <property type="component" value="Unassembled WGS sequence"/>
</dbReference>
<sequence length="59" mass="6902">MQETLQALKNKITFSSNELQNFGIKTEEINQSQLRINFIEFRVLQTIVNALDSLFILEE</sequence>
<dbReference type="KEGG" id="tet:TTHERM_00561620"/>
<dbReference type="HOGENOM" id="CLU_2965975_0_0_1"/>
<dbReference type="EMBL" id="GG662808">
    <property type="protein sequence ID" value="EAR89970.1"/>
    <property type="molecule type" value="Genomic_DNA"/>
</dbReference>
<evidence type="ECO:0000313" key="1">
    <source>
        <dbReference type="EMBL" id="EAR89970.1"/>
    </source>
</evidence>
<name>I7MDP0_TETTS</name>
<gene>
    <name evidence="1" type="ORF">TTHERM_00561620</name>
</gene>
<proteinExistence type="predicted"/>
<dbReference type="RefSeq" id="XP_001010215.1">
    <property type="nucleotide sequence ID" value="XM_001010215.1"/>
</dbReference>
<reference evidence="2" key="1">
    <citation type="journal article" date="2006" name="PLoS Biol.">
        <title>Macronuclear genome sequence of the ciliate Tetrahymena thermophila, a model eukaryote.</title>
        <authorList>
            <person name="Eisen J.A."/>
            <person name="Coyne R.S."/>
            <person name="Wu M."/>
            <person name="Wu D."/>
            <person name="Thiagarajan M."/>
            <person name="Wortman J.R."/>
            <person name="Badger J.H."/>
            <person name="Ren Q."/>
            <person name="Amedeo P."/>
            <person name="Jones K.M."/>
            <person name="Tallon L.J."/>
            <person name="Delcher A.L."/>
            <person name="Salzberg S.L."/>
            <person name="Silva J.C."/>
            <person name="Haas B.J."/>
            <person name="Majoros W.H."/>
            <person name="Farzad M."/>
            <person name="Carlton J.M."/>
            <person name="Smith R.K. Jr."/>
            <person name="Garg J."/>
            <person name="Pearlman R.E."/>
            <person name="Karrer K.M."/>
            <person name="Sun L."/>
            <person name="Manning G."/>
            <person name="Elde N.C."/>
            <person name="Turkewitz A.P."/>
            <person name="Asai D.J."/>
            <person name="Wilkes D.E."/>
            <person name="Wang Y."/>
            <person name="Cai H."/>
            <person name="Collins K."/>
            <person name="Stewart B.A."/>
            <person name="Lee S.R."/>
            <person name="Wilamowska K."/>
            <person name="Weinberg Z."/>
            <person name="Ruzzo W.L."/>
            <person name="Wloga D."/>
            <person name="Gaertig J."/>
            <person name="Frankel J."/>
            <person name="Tsao C.-C."/>
            <person name="Gorovsky M.A."/>
            <person name="Keeling P.J."/>
            <person name="Waller R.F."/>
            <person name="Patron N.J."/>
            <person name="Cherry J.M."/>
            <person name="Stover N.A."/>
            <person name="Krieger C.J."/>
            <person name="del Toro C."/>
            <person name="Ryder H.F."/>
            <person name="Williamson S.C."/>
            <person name="Barbeau R.A."/>
            <person name="Hamilton E.P."/>
            <person name="Orias E."/>
        </authorList>
    </citation>
    <scope>NUCLEOTIDE SEQUENCE [LARGE SCALE GENOMIC DNA]</scope>
    <source>
        <strain evidence="2">SB210</strain>
    </source>
</reference>
<dbReference type="InParanoid" id="I7MDP0"/>
<dbReference type="GeneID" id="7834927"/>
<organism evidence="1 2">
    <name type="scientific">Tetrahymena thermophila (strain SB210)</name>
    <dbReference type="NCBI Taxonomy" id="312017"/>
    <lineage>
        <taxon>Eukaryota</taxon>
        <taxon>Sar</taxon>
        <taxon>Alveolata</taxon>
        <taxon>Ciliophora</taxon>
        <taxon>Intramacronucleata</taxon>
        <taxon>Oligohymenophorea</taxon>
        <taxon>Hymenostomatida</taxon>
        <taxon>Tetrahymenina</taxon>
        <taxon>Tetrahymenidae</taxon>
        <taxon>Tetrahymena</taxon>
    </lineage>
</organism>
<accession>I7MDP0</accession>
<protein>
    <recommendedName>
        <fullName evidence="3">Transmembrane protein</fullName>
    </recommendedName>
</protein>